<dbReference type="Gramene" id="GBG72630">
    <property type="protein sequence ID" value="GBG72630"/>
    <property type="gene ID" value="CBR_g12204"/>
</dbReference>
<feature type="compositionally biased region" description="Basic and acidic residues" evidence="1">
    <location>
        <begin position="46"/>
        <end position="70"/>
    </location>
</feature>
<dbReference type="InterPro" id="IPR000389">
    <property type="entry name" value="Small_hydrophilic_seed_prot"/>
</dbReference>
<protein>
    <submittedName>
        <fullName evidence="2">Uncharacterized protein</fullName>
    </submittedName>
</protein>
<sequence>MSQVQDKTKAGSKTGHPVDPEASREELAEKAKKGDTVIHGGTGGKTLEKQEALAEGRSRGGRNEDTPIGE</sequence>
<dbReference type="OMA" id="GSKTGHP"/>
<evidence type="ECO:0000313" key="3">
    <source>
        <dbReference type="Proteomes" id="UP000265515"/>
    </source>
</evidence>
<dbReference type="EMBL" id="BFEA01000169">
    <property type="protein sequence ID" value="GBG72630.1"/>
    <property type="molecule type" value="Genomic_DNA"/>
</dbReference>
<dbReference type="AlphaFoldDB" id="A0A388KRD4"/>
<accession>A0A388KRD4</accession>
<dbReference type="Pfam" id="PF00477">
    <property type="entry name" value="LEA_5"/>
    <property type="match status" value="1"/>
</dbReference>
<comment type="caution">
    <text evidence="2">The sequence shown here is derived from an EMBL/GenBank/DDBJ whole genome shotgun (WGS) entry which is preliminary data.</text>
</comment>
<evidence type="ECO:0000256" key="1">
    <source>
        <dbReference type="SAM" id="MobiDB-lite"/>
    </source>
</evidence>
<feature type="compositionally biased region" description="Basic and acidic residues" evidence="1">
    <location>
        <begin position="16"/>
        <end position="36"/>
    </location>
</feature>
<dbReference type="Proteomes" id="UP000265515">
    <property type="component" value="Unassembled WGS sequence"/>
</dbReference>
<dbReference type="InterPro" id="IPR038956">
    <property type="entry name" value="LEA_5"/>
</dbReference>
<dbReference type="GO" id="GO:0009737">
    <property type="term" value="P:response to abscisic acid"/>
    <property type="evidence" value="ECO:0007669"/>
    <property type="project" value="TreeGrafter"/>
</dbReference>
<reference evidence="2 3" key="1">
    <citation type="journal article" date="2018" name="Cell">
        <title>The Chara Genome: Secondary Complexity and Implications for Plant Terrestrialization.</title>
        <authorList>
            <person name="Nishiyama T."/>
            <person name="Sakayama H."/>
            <person name="Vries J.D."/>
            <person name="Buschmann H."/>
            <person name="Saint-Marcoux D."/>
            <person name="Ullrich K.K."/>
            <person name="Haas F.B."/>
            <person name="Vanderstraeten L."/>
            <person name="Becker D."/>
            <person name="Lang D."/>
            <person name="Vosolsobe S."/>
            <person name="Rombauts S."/>
            <person name="Wilhelmsson P.K.I."/>
            <person name="Janitza P."/>
            <person name="Kern R."/>
            <person name="Heyl A."/>
            <person name="Rumpler F."/>
            <person name="Villalobos L.I.A.C."/>
            <person name="Clay J.M."/>
            <person name="Skokan R."/>
            <person name="Toyoda A."/>
            <person name="Suzuki Y."/>
            <person name="Kagoshima H."/>
            <person name="Schijlen E."/>
            <person name="Tajeshwar N."/>
            <person name="Catarino B."/>
            <person name="Hetherington A.J."/>
            <person name="Saltykova A."/>
            <person name="Bonnot C."/>
            <person name="Breuninger H."/>
            <person name="Symeonidi A."/>
            <person name="Radhakrishnan G.V."/>
            <person name="Van Nieuwerburgh F."/>
            <person name="Deforce D."/>
            <person name="Chang C."/>
            <person name="Karol K.G."/>
            <person name="Hedrich R."/>
            <person name="Ulvskov P."/>
            <person name="Glockner G."/>
            <person name="Delwiche C.F."/>
            <person name="Petrasek J."/>
            <person name="Van de Peer Y."/>
            <person name="Friml J."/>
            <person name="Beilby M."/>
            <person name="Dolan L."/>
            <person name="Kohara Y."/>
            <person name="Sugano S."/>
            <person name="Fujiyama A."/>
            <person name="Delaux P.-M."/>
            <person name="Quint M."/>
            <person name="TheiBen G."/>
            <person name="Hagemann M."/>
            <person name="Harholt J."/>
            <person name="Dunand C."/>
            <person name="Zachgo S."/>
            <person name="Langdale J."/>
            <person name="Maumus F."/>
            <person name="Straeten D.V.D."/>
            <person name="Gould S.B."/>
            <person name="Rensing S.A."/>
        </authorList>
    </citation>
    <scope>NUCLEOTIDE SEQUENCE [LARGE SCALE GENOMIC DNA]</scope>
    <source>
        <strain evidence="2 3">S276</strain>
    </source>
</reference>
<name>A0A388KRD4_CHABU</name>
<gene>
    <name evidence="2" type="ORF">CBR_g12204</name>
</gene>
<dbReference type="PANTHER" id="PTHR34671:SF22">
    <property type="entry name" value="OS01G0159600 PROTEIN"/>
    <property type="match status" value="1"/>
</dbReference>
<dbReference type="GO" id="GO:0005829">
    <property type="term" value="C:cytosol"/>
    <property type="evidence" value="ECO:0007669"/>
    <property type="project" value="TreeGrafter"/>
</dbReference>
<dbReference type="PANTHER" id="PTHR34671">
    <property type="entry name" value="EM-LIKE PROTEIN GEA1"/>
    <property type="match status" value="1"/>
</dbReference>
<keyword evidence="3" id="KW-1185">Reference proteome</keyword>
<organism evidence="2 3">
    <name type="scientific">Chara braunii</name>
    <name type="common">Braun's stonewort</name>
    <dbReference type="NCBI Taxonomy" id="69332"/>
    <lineage>
        <taxon>Eukaryota</taxon>
        <taxon>Viridiplantae</taxon>
        <taxon>Streptophyta</taxon>
        <taxon>Charophyceae</taxon>
        <taxon>Charales</taxon>
        <taxon>Characeae</taxon>
        <taxon>Chara</taxon>
    </lineage>
</organism>
<dbReference type="OrthoDB" id="540492at2759"/>
<feature type="region of interest" description="Disordered" evidence="1">
    <location>
        <begin position="1"/>
        <end position="70"/>
    </location>
</feature>
<proteinExistence type="predicted"/>
<evidence type="ECO:0000313" key="2">
    <source>
        <dbReference type="EMBL" id="GBG72630.1"/>
    </source>
</evidence>